<evidence type="ECO:0000313" key="2">
    <source>
        <dbReference type="EMBL" id="GHO86446.1"/>
    </source>
</evidence>
<protein>
    <recommendedName>
        <fullName evidence="1">Tc1-like transposase DDE domain-containing protein</fullName>
    </recommendedName>
</protein>
<sequence length="217" mass="25199">MEDVLDVYCQPYDPTVPRICMDEMGKNLVKDKYPPEPAKPGQVAREDYTFEREGRANLFIAYEPLAGKRCLKVTEHRAKQDWAHFMREVLEEQYPEVEKVVLVLDNLNTHTLASFYEVFPPAQAKALIDRLEIHYTPKHASWLNIAEIELSVLARQGLAHNIATIEELCRQVQSWQDHRNQQVGTVNWQFRTADARIKLKRLYPVQQFDPQPLGSVV</sequence>
<comment type="caution">
    <text evidence="2">The sequence shown here is derived from an EMBL/GenBank/DDBJ whole genome shotgun (WGS) entry which is preliminary data.</text>
</comment>
<proteinExistence type="predicted"/>
<feature type="domain" description="Tc1-like transposase DDE" evidence="1">
    <location>
        <begin position="19"/>
        <end position="168"/>
    </location>
</feature>
<dbReference type="InterPro" id="IPR047655">
    <property type="entry name" value="Transpos_IS630-like"/>
</dbReference>
<dbReference type="Pfam" id="PF13358">
    <property type="entry name" value="DDE_3"/>
    <property type="match status" value="1"/>
</dbReference>
<accession>A0ABQ3VMX8</accession>
<dbReference type="Proteomes" id="UP000635565">
    <property type="component" value="Unassembled WGS sequence"/>
</dbReference>
<reference evidence="2 3" key="1">
    <citation type="journal article" date="2021" name="Int. J. Syst. Evol. Microbiol.">
        <title>Reticulibacter mediterranei gen. nov., sp. nov., within the new family Reticulibacteraceae fam. nov., and Ktedonospora formicarum gen. nov., sp. nov., Ktedonobacter robiniae sp. nov., Dictyobacter formicarum sp. nov. and Dictyobacter arantiisoli sp. nov., belonging to the class Ktedonobacteria.</title>
        <authorList>
            <person name="Yabe S."/>
            <person name="Zheng Y."/>
            <person name="Wang C.M."/>
            <person name="Sakai Y."/>
            <person name="Abe K."/>
            <person name="Yokota A."/>
            <person name="Donadio S."/>
            <person name="Cavaletti L."/>
            <person name="Monciardini P."/>
        </authorList>
    </citation>
    <scope>NUCLEOTIDE SEQUENCE [LARGE SCALE GENOMIC DNA]</scope>
    <source>
        <strain evidence="2 3">SOSP1-9</strain>
    </source>
</reference>
<dbReference type="NCBIfam" id="NF033545">
    <property type="entry name" value="transpos_IS630"/>
    <property type="match status" value="1"/>
</dbReference>
<evidence type="ECO:0000313" key="3">
    <source>
        <dbReference type="Proteomes" id="UP000635565"/>
    </source>
</evidence>
<evidence type="ECO:0000259" key="1">
    <source>
        <dbReference type="Pfam" id="PF13358"/>
    </source>
</evidence>
<dbReference type="EMBL" id="BNJJ01000012">
    <property type="protein sequence ID" value="GHO86446.1"/>
    <property type="molecule type" value="Genomic_DNA"/>
</dbReference>
<name>A0ABQ3VMX8_9CHLR</name>
<dbReference type="InterPro" id="IPR038717">
    <property type="entry name" value="Tc1-like_DDE_dom"/>
</dbReference>
<keyword evidence="3" id="KW-1185">Reference proteome</keyword>
<gene>
    <name evidence="2" type="ORF">KSZ_44520</name>
</gene>
<organism evidence="2 3">
    <name type="scientific">Dictyobacter formicarum</name>
    <dbReference type="NCBI Taxonomy" id="2778368"/>
    <lineage>
        <taxon>Bacteria</taxon>
        <taxon>Bacillati</taxon>
        <taxon>Chloroflexota</taxon>
        <taxon>Ktedonobacteria</taxon>
        <taxon>Ktedonobacterales</taxon>
        <taxon>Dictyobacteraceae</taxon>
        <taxon>Dictyobacter</taxon>
    </lineage>
</organism>